<evidence type="ECO:0000313" key="2">
    <source>
        <dbReference type="EMBL" id="ONK78713.1"/>
    </source>
</evidence>
<dbReference type="Gramene" id="ONK78713">
    <property type="protein sequence ID" value="ONK78713"/>
    <property type="gene ID" value="A4U43_C02F21660"/>
</dbReference>
<feature type="domain" description="DUF659" evidence="1">
    <location>
        <begin position="230"/>
        <end position="325"/>
    </location>
</feature>
<dbReference type="Proteomes" id="UP000243459">
    <property type="component" value="Chromosome 2"/>
</dbReference>
<dbReference type="AlphaFoldDB" id="A0A5P1FLV4"/>
<proteinExistence type="predicted"/>
<accession>A0A5P1FLV4</accession>
<dbReference type="PANTHER" id="PTHR32166:SF81">
    <property type="entry name" value="OS06G0658400 PROTEIN"/>
    <property type="match status" value="1"/>
</dbReference>
<gene>
    <name evidence="2" type="ORF">A4U43_C02F21660</name>
</gene>
<dbReference type="PANTHER" id="PTHR32166">
    <property type="entry name" value="OSJNBA0013A04.12 PROTEIN"/>
    <property type="match status" value="1"/>
</dbReference>
<dbReference type="Pfam" id="PF04937">
    <property type="entry name" value="DUF659"/>
    <property type="match status" value="1"/>
</dbReference>
<dbReference type="EMBL" id="CM007382">
    <property type="protein sequence ID" value="ONK78713.1"/>
    <property type="molecule type" value="Genomic_DNA"/>
</dbReference>
<protein>
    <recommendedName>
        <fullName evidence="1">DUF659 domain-containing protein</fullName>
    </recommendedName>
</protein>
<dbReference type="InterPro" id="IPR007021">
    <property type="entry name" value="DUF659"/>
</dbReference>
<sequence length="327" mass="37093">MSQSSSFDGEPSGTDVGTMEFPGVGEANFVFENKNLIYTEEYQMQNELRSQLEKESQTDTSATILWKHVVKGRKCGNAHGGSHVFKCKHCQKIYRGTYTRVYAHLMGHKKGESKGIGYCSVVKADKNLQQQIKREVEQVESSPNVFPLKKSKTSSCSVMASHEPSLSLSYTGSFDKVPPMQDRNDVDSKVVRCFCANGIPFTVLRSPYWEEMVSAISKEPYYKSPSCDRAHTILKNERNTIEREFDEFKKKWTQYGISIDSNGWRKAKKQTLINFFASNHFGSMFLRALNFLVVEKAQKSVSHYILEAIENMGPNIVIQFIIDNAAL</sequence>
<keyword evidence="3" id="KW-1185">Reference proteome</keyword>
<name>A0A5P1FLV4_ASPOF</name>
<evidence type="ECO:0000313" key="3">
    <source>
        <dbReference type="Proteomes" id="UP000243459"/>
    </source>
</evidence>
<evidence type="ECO:0000259" key="1">
    <source>
        <dbReference type="Pfam" id="PF04937"/>
    </source>
</evidence>
<reference evidence="3" key="1">
    <citation type="journal article" date="2017" name="Nat. Commun.">
        <title>The asparagus genome sheds light on the origin and evolution of a young Y chromosome.</title>
        <authorList>
            <person name="Harkess A."/>
            <person name="Zhou J."/>
            <person name="Xu C."/>
            <person name="Bowers J.E."/>
            <person name="Van der Hulst R."/>
            <person name="Ayyampalayam S."/>
            <person name="Mercati F."/>
            <person name="Riccardi P."/>
            <person name="McKain M.R."/>
            <person name="Kakrana A."/>
            <person name="Tang H."/>
            <person name="Ray J."/>
            <person name="Groenendijk J."/>
            <person name="Arikit S."/>
            <person name="Mathioni S.M."/>
            <person name="Nakano M."/>
            <person name="Shan H."/>
            <person name="Telgmann-Rauber A."/>
            <person name="Kanno A."/>
            <person name="Yue Z."/>
            <person name="Chen H."/>
            <person name="Li W."/>
            <person name="Chen Y."/>
            <person name="Xu X."/>
            <person name="Zhang Y."/>
            <person name="Luo S."/>
            <person name="Chen H."/>
            <person name="Gao J."/>
            <person name="Mao Z."/>
            <person name="Pires J.C."/>
            <person name="Luo M."/>
            <person name="Kudrna D."/>
            <person name="Wing R.A."/>
            <person name="Meyers B.C."/>
            <person name="Yi K."/>
            <person name="Kong H."/>
            <person name="Lavrijsen P."/>
            <person name="Sunseri F."/>
            <person name="Falavigna A."/>
            <person name="Ye Y."/>
            <person name="Leebens-Mack J.H."/>
            <person name="Chen G."/>
        </authorList>
    </citation>
    <scope>NUCLEOTIDE SEQUENCE [LARGE SCALE GENOMIC DNA]</scope>
    <source>
        <strain evidence="3">cv. DH0086</strain>
    </source>
</reference>
<dbReference type="OMA" id="SVMASHE"/>
<organism evidence="2 3">
    <name type="scientific">Asparagus officinalis</name>
    <name type="common">Garden asparagus</name>
    <dbReference type="NCBI Taxonomy" id="4686"/>
    <lineage>
        <taxon>Eukaryota</taxon>
        <taxon>Viridiplantae</taxon>
        <taxon>Streptophyta</taxon>
        <taxon>Embryophyta</taxon>
        <taxon>Tracheophyta</taxon>
        <taxon>Spermatophyta</taxon>
        <taxon>Magnoliopsida</taxon>
        <taxon>Liliopsida</taxon>
        <taxon>Asparagales</taxon>
        <taxon>Asparagaceae</taxon>
        <taxon>Asparagoideae</taxon>
        <taxon>Asparagus</taxon>
    </lineage>
</organism>